<evidence type="ECO:0000313" key="1">
    <source>
        <dbReference type="EMBL" id="CAG8788371.1"/>
    </source>
</evidence>
<sequence length="83" mass="9001">PSIISTLVLSEKSAFSAEFISKPFAMPEVTTLEEQTSNTPTITVEPTALNNMTPNPSATQTNEQDKNSEQNIPQHLRKTRGGG</sequence>
<proteinExistence type="predicted"/>
<protein>
    <submittedName>
        <fullName evidence="1">341_t:CDS:1</fullName>
    </submittedName>
</protein>
<accession>A0ACA9RDB2</accession>
<reference evidence="1" key="1">
    <citation type="submission" date="2021-06" db="EMBL/GenBank/DDBJ databases">
        <authorList>
            <person name="Kallberg Y."/>
            <person name="Tangrot J."/>
            <person name="Rosling A."/>
        </authorList>
    </citation>
    <scope>NUCLEOTIDE SEQUENCE</scope>
    <source>
        <strain evidence="1">MA461A</strain>
    </source>
</reference>
<dbReference type="Proteomes" id="UP000789920">
    <property type="component" value="Unassembled WGS sequence"/>
</dbReference>
<dbReference type="EMBL" id="CAJVQC010049970">
    <property type="protein sequence ID" value="CAG8788371.1"/>
    <property type="molecule type" value="Genomic_DNA"/>
</dbReference>
<feature type="non-terminal residue" evidence="1">
    <location>
        <position position="1"/>
    </location>
</feature>
<keyword evidence="2" id="KW-1185">Reference proteome</keyword>
<name>A0ACA9RDB2_9GLOM</name>
<evidence type="ECO:0000313" key="2">
    <source>
        <dbReference type="Proteomes" id="UP000789920"/>
    </source>
</evidence>
<feature type="non-terminal residue" evidence="1">
    <location>
        <position position="83"/>
    </location>
</feature>
<comment type="caution">
    <text evidence="1">The sequence shown here is derived from an EMBL/GenBank/DDBJ whole genome shotgun (WGS) entry which is preliminary data.</text>
</comment>
<organism evidence="1 2">
    <name type="scientific">Racocetra persica</name>
    <dbReference type="NCBI Taxonomy" id="160502"/>
    <lineage>
        <taxon>Eukaryota</taxon>
        <taxon>Fungi</taxon>
        <taxon>Fungi incertae sedis</taxon>
        <taxon>Mucoromycota</taxon>
        <taxon>Glomeromycotina</taxon>
        <taxon>Glomeromycetes</taxon>
        <taxon>Diversisporales</taxon>
        <taxon>Gigasporaceae</taxon>
        <taxon>Racocetra</taxon>
    </lineage>
</organism>
<gene>
    <name evidence="1" type="ORF">RPERSI_LOCUS18695</name>
</gene>